<dbReference type="Gene3D" id="3.40.50.300">
    <property type="entry name" value="P-loop containing nucleotide triphosphate hydrolases"/>
    <property type="match status" value="1"/>
</dbReference>
<dbReference type="GO" id="GO:0015937">
    <property type="term" value="P:coenzyme A biosynthetic process"/>
    <property type="evidence" value="ECO:0007669"/>
    <property type="project" value="UniProtKB-UniRule"/>
</dbReference>
<keyword evidence="3 8" id="KW-0808">Transferase</keyword>
<dbReference type="Pfam" id="PF01121">
    <property type="entry name" value="CoaE"/>
    <property type="match status" value="1"/>
</dbReference>
<comment type="catalytic activity">
    <reaction evidence="8">
        <text>3'-dephospho-CoA + ATP = ADP + CoA + H(+)</text>
        <dbReference type="Rhea" id="RHEA:18245"/>
        <dbReference type="ChEBI" id="CHEBI:15378"/>
        <dbReference type="ChEBI" id="CHEBI:30616"/>
        <dbReference type="ChEBI" id="CHEBI:57287"/>
        <dbReference type="ChEBI" id="CHEBI:57328"/>
        <dbReference type="ChEBI" id="CHEBI:456216"/>
        <dbReference type="EC" id="2.7.1.24"/>
    </reaction>
</comment>
<dbReference type="GO" id="GO:0005737">
    <property type="term" value="C:cytoplasm"/>
    <property type="evidence" value="ECO:0007669"/>
    <property type="project" value="UniProtKB-SubCell"/>
</dbReference>
<keyword evidence="6 8" id="KW-0067">ATP-binding</keyword>
<dbReference type="FunFam" id="3.40.50.300:FF:000518">
    <property type="entry name" value="Dephospho-CoA kinase"/>
    <property type="match status" value="1"/>
</dbReference>
<gene>
    <name evidence="8" type="primary">coaE</name>
    <name evidence="10" type="ORF">CVP05_10930</name>
</gene>
<dbReference type="OrthoDB" id="9812943at2"/>
<reference evidence="10 11" key="1">
    <citation type="submission" date="2017-11" db="EMBL/GenBank/DDBJ databases">
        <title>Reclassification of Bisgaard taxon 7 as Conservatibacter flavescens gen. nov., sp. nov.</title>
        <authorList>
            <person name="Christensen H."/>
        </authorList>
    </citation>
    <scope>NUCLEOTIDE SEQUENCE [LARGE SCALE GENOMIC DNA]</scope>
    <source>
        <strain evidence="10 11">7_4</strain>
    </source>
</reference>
<keyword evidence="7 8" id="KW-0173">Coenzyme A biosynthesis</keyword>
<dbReference type="SUPFAM" id="SSF52540">
    <property type="entry name" value="P-loop containing nucleoside triphosphate hydrolases"/>
    <property type="match status" value="1"/>
</dbReference>
<evidence type="ECO:0000256" key="6">
    <source>
        <dbReference type="ARBA" id="ARBA00022840"/>
    </source>
</evidence>
<dbReference type="InterPro" id="IPR001977">
    <property type="entry name" value="Depp_CoAkinase"/>
</dbReference>
<evidence type="ECO:0000256" key="5">
    <source>
        <dbReference type="ARBA" id="ARBA00022777"/>
    </source>
</evidence>
<dbReference type="RefSeq" id="WP_100289605.1">
    <property type="nucleotide sequence ID" value="NZ_PHHA01000028.1"/>
</dbReference>
<comment type="function">
    <text evidence="8">Catalyzes the phosphorylation of the 3'-hydroxyl group of dephosphocoenzyme A to form coenzyme A.</text>
</comment>
<dbReference type="Proteomes" id="UP000229329">
    <property type="component" value="Unassembled WGS sequence"/>
</dbReference>
<comment type="similarity">
    <text evidence="1 8">Belongs to the CoaE family.</text>
</comment>
<dbReference type="InterPro" id="IPR027417">
    <property type="entry name" value="P-loop_NTPase"/>
</dbReference>
<comment type="caution">
    <text evidence="10">The sequence shown here is derived from an EMBL/GenBank/DDBJ whole genome shotgun (WGS) entry which is preliminary data.</text>
</comment>
<dbReference type="AlphaFoldDB" id="A0A2M8S058"/>
<evidence type="ECO:0000313" key="11">
    <source>
        <dbReference type="Proteomes" id="UP000229329"/>
    </source>
</evidence>
<dbReference type="UniPathway" id="UPA00241">
    <property type="reaction ID" value="UER00356"/>
</dbReference>
<sequence length="210" mass="23430">MSYIVGLTGGIGSGKSTIADLFSALNVPVIDADIVARKVVEKGSPLLSEIVAHFGQNILTEAGELDRAALRKLVFNDDKQKHWLNDLLHPAIRTEMQHQLAVQTAPYVIWVVPLLIENNLVEMCDRVLVVDVSPSVQLARAAKRDNHSDELIQKIMATQVSREERLKSADDVIYNEANFSDNGAHLKQQVLTLHQLYLELAEEKCNERNN</sequence>
<evidence type="ECO:0000256" key="1">
    <source>
        <dbReference type="ARBA" id="ARBA00009018"/>
    </source>
</evidence>
<dbReference type="PROSITE" id="PS51219">
    <property type="entry name" value="DPCK"/>
    <property type="match status" value="1"/>
</dbReference>
<evidence type="ECO:0000256" key="2">
    <source>
        <dbReference type="ARBA" id="ARBA00022490"/>
    </source>
</evidence>
<dbReference type="EC" id="2.7.1.24" evidence="8 9"/>
<protein>
    <recommendedName>
        <fullName evidence="8 9">Dephospho-CoA kinase</fullName>
        <ecNumber evidence="8 9">2.7.1.24</ecNumber>
    </recommendedName>
    <alternativeName>
        <fullName evidence="8">Dephosphocoenzyme A kinase</fullName>
    </alternativeName>
</protein>
<dbReference type="GO" id="GO:0004140">
    <property type="term" value="F:dephospho-CoA kinase activity"/>
    <property type="evidence" value="ECO:0007669"/>
    <property type="project" value="UniProtKB-UniRule"/>
</dbReference>
<dbReference type="NCBIfam" id="TIGR00152">
    <property type="entry name" value="dephospho-CoA kinase"/>
    <property type="match status" value="1"/>
</dbReference>
<comment type="pathway">
    <text evidence="8">Cofactor biosynthesis; coenzyme A biosynthesis; CoA from (R)-pantothenate: step 5/5.</text>
</comment>
<feature type="binding site" evidence="8">
    <location>
        <begin position="12"/>
        <end position="17"/>
    </location>
    <ligand>
        <name>ATP</name>
        <dbReference type="ChEBI" id="CHEBI:30616"/>
    </ligand>
</feature>
<evidence type="ECO:0000256" key="3">
    <source>
        <dbReference type="ARBA" id="ARBA00022679"/>
    </source>
</evidence>
<keyword evidence="4 8" id="KW-0547">Nucleotide-binding</keyword>
<evidence type="ECO:0000256" key="8">
    <source>
        <dbReference type="HAMAP-Rule" id="MF_00376"/>
    </source>
</evidence>
<evidence type="ECO:0000256" key="9">
    <source>
        <dbReference type="NCBIfam" id="TIGR00152"/>
    </source>
</evidence>
<dbReference type="HAMAP" id="MF_00376">
    <property type="entry name" value="Dephospho_CoA_kinase"/>
    <property type="match status" value="1"/>
</dbReference>
<keyword evidence="5 8" id="KW-0418">Kinase</keyword>
<organism evidence="10 11">
    <name type="scientific">Conservatibacter flavescens</name>
    <dbReference type="NCBI Taxonomy" id="28161"/>
    <lineage>
        <taxon>Bacteria</taxon>
        <taxon>Pseudomonadati</taxon>
        <taxon>Pseudomonadota</taxon>
        <taxon>Gammaproteobacteria</taxon>
        <taxon>Pasteurellales</taxon>
        <taxon>Pasteurellaceae</taxon>
        <taxon>Conservatibacter</taxon>
    </lineage>
</organism>
<dbReference type="PANTHER" id="PTHR10695">
    <property type="entry name" value="DEPHOSPHO-COA KINASE-RELATED"/>
    <property type="match status" value="1"/>
</dbReference>
<dbReference type="GO" id="GO:0005524">
    <property type="term" value="F:ATP binding"/>
    <property type="evidence" value="ECO:0007669"/>
    <property type="project" value="UniProtKB-UniRule"/>
</dbReference>
<keyword evidence="11" id="KW-1185">Reference proteome</keyword>
<keyword evidence="2 8" id="KW-0963">Cytoplasm</keyword>
<comment type="subcellular location">
    <subcellularLocation>
        <location evidence="8">Cytoplasm</location>
    </subcellularLocation>
</comment>
<evidence type="ECO:0000256" key="4">
    <source>
        <dbReference type="ARBA" id="ARBA00022741"/>
    </source>
</evidence>
<name>A0A2M8S058_9PAST</name>
<evidence type="ECO:0000313" key="10">
    <source>
        <dbReference type="EMBL" id="PJG84527.1"/>
    </source>
</evidence>
<dbReference type="EMBL" id="PHHA01000028">
    <property type="protein sequence ID" value="PJG84527.1"/>
    <property type="molecule type" value="Genomic_DNA"/>
</dbReference>
<dbReference type="PANTHER" id="PTHR10695:SF46">
    <property type="entry name" value="BIFUNCTIONAL COENZYME A SYNTHASE-RELATED"/>
    <property type="match status" value="1"/>
</dbReference>
<evidence type="ECO:0000256" key="7">
    <source>
        <dbReference type="ARBA" id="ARBA00022993"/>
    </source>
</evidence>
<accession>A0A2M8S058</accession>
<proteinExistence type="inferred from homology"/>
<dbReference type="CDD" id="cd02022">
    <property type="entry name" value="DPCK"/>
    <property type="match status" value="1"/>
</dbReference>